<keyword evidence="2 5" id="KW-0436">Ligase</keyword>
<feature type="domain" description="AMP-binding enzyme C-terminal" evidence="4">
    <location>
        <begin position="427"/>
        <end position="505"/>
    </location>
</feature>
<evidence type="ECO:0000313" key="6">
    <source>
        <dbReference type="Proteomes" id="UP000471293"/>
    </source>
</evidence>
<dbReference type="InterPro" id="IPR042099">
    <property type="entry name" value="ANL_N_sf"/>
</dbReference>
<dbReference type="PANTHER" id="PTHR43201">
    <property type="entry name" value="ACYL-COA SYNTHETASE"/>
    <property type="match status" value="1"/>
</dbReference>
<dbReference type="GO" id="GO:0006631">
    <property type="term" value="P:fatty acid metabolic process"/>
    <property type="evidence" value="ECO:0007669"/>
    <property type="project" value="TreeGrafter"/>
</dbReference>
<dbReference type="InterPro" id="IPR000873">
    <property type="entry name" value="AMP-dep_synth/lig_dom"/>
</dbReference>
<dbReference type="Pfam" id="PF00501">
    <property type="entry name" value="AMP-binding"/>
    <property type="match status" value="1"/>
</dbReference>
<reference evidence="5 6" key="1">
    <citation type="submission" date="2020-01" db="EMBL/GenBank/DDBJ databases">
        <title>Insect and environment-associated Actinomycetes.</title>
        <authorList>
            <person name="Currrie C."/>
            <person name="Chevrette M."/>
            <person name="Carlson C."/>
            <person name="Stubbendieck R."/>
            <person name="Wendt-Pienkowski E."/>
        </authorList>
    </citation>
    <scope>NUCLEOTIDE SEQUENCE [LARGE SCALE GENOMIC DNA]</scope>
    <source>
        <strain evidence="5 6">SID11342</strain>
    </source>
</reference>
<evidence type="ECO:0000256" key="2">
    <source>
        <dbReference type="ARBA" id="ARBA00022598"/>
    </source>
</evidence>
<dbReference type="Proteomes" id="UP000471293">
    <property type="component" value="Unassembled WGS sequence"/>
</dbReference>
<gene>
    <name evidence="5" type="ORF">G3I29_28420</name>
</gene>
<comment type="caution">
    <text evidence="5">The sequence shown here is derived from an EMBL/GenBank/DDBJ whole genome shotgun (WGS) entry which is preliminary data.</text>
</comment>
<feature type="domain" description="AMP-dependent synthetase/ligase" evidence="3">
    <location>
        <begin position="10"/>
        <end position="377"/>
    </location>
</feature>
<organism evidence="5 6">
    <name type="scientific">Streptomyces halstedii</name>
    <dbReference type="NCBI Taxonomy" id="1944"/>
    <lineage>
        <taxon>Bacteria</taxon>
        <taxon>Bacillati</taxon>
        <taxon>Actinomycetota</taxon>
        <taxon>Actinomycetes</taxon>
        <taxon>Kitasatosporales</taxon>
        <taxon>Streptomycetaceae</taxon>
        <taxon>Streptomyces</taxon>
    </lineage>
</organism>
<dbReference type="GO" id="GO:0031956">
    <property type="term" value="F:medium-chain fatty acid-CoA ligase activity"/>
    <property type="evidence" value="ECO:0007669"/>
    <property type="project" value="TreeGrafter"/>
</dbReference>
<proteinExistence type="inferred from homology"/>
<name>A0A6N9U6T6_STRHA</name>
<accession>A0A6N9U6T6</accession>
<dbReference type="EMBL" id="JAAGLQ010000612">
    <property type="protein sequence ID" value="NEA19338.1"/>
    <property type="molecule type" value="Genomic_DNA"/>
</dbReference>
<dbReference type="AlphaFoldDB" id="A0A6N9U6T6"/>
<protein>
    <submittedName>
        <fullName evidence="5">Long-chain fatty acid--CoA ligase</fullName>
    </submittedName>
</protein>
<dbReference type="RefSeq" id="WP_164348697.1">
    <property type="nucleotide sequence ID" value="NZ_JAAGLQ010000612.1"/>
</dbReference>
<dbReference type="InterPro" id="IPR025110">
    <property type="entry name" value="AMP-bd_C"/>
</dbReference>
<dbReference type="Pfam" id="PF13193">
    <property type="entry name" value="AMP-binding_C"/>
    <property type="match status" value="1"/>
</dbReference>
<sequence length="531" mass="57046">MTLSVASILAESALRRPEHPALVSGSRKITYRELWDGARRYAAALRARGIGPDDKVALLLPSTPHFPAVYFGVLALGAIAVPVHALLRADEIAYVLEDSGAAALICAAPLLTEGGRAAETAGTPVLTVMEEEGDEEEWRTHAPRLDVLAERSTPIDRQVSRAPEDIAVILYTSGTTGRPKGALLTHLNVVMNVDTTMLSPFDFTEDDVLLGCLPLFHTFGQICGMNTCFRAGATLVLMPRFDGPGALDLMVREGCTVFMGVPTMYTALLDAARADPRRPALDRVFSGGSALPVAVLDAFRETFGCPVLEGYGLTETSPVVAYNQKAWPLRPGTVGRPIWGVEVEIARADVEGRIELVPAGELGEIVIRGHNVMAGYLNRPEATAEAVVDGWFRSGDLGVKDDEGYLSVVDRKKDVVLRGGYNVYPREVEDVLARHPAVAQAAVVGLPHPVHGEEVCAVVRARPGTAPGPALGAGIIAWSRERMAPYKYPRRVEFVDAFPLGPSGKVLKRELVARLSAADPDKPPDSPPRPR</sequence>
<comment type="similarity">
    <text evidence="1">Belongs to the ATP-dependent AMP-binding enzyme family.</text>
</comment>
<dbReference type="CDD" id="cd05936">
    <property type="entry name" value="FC-FACS_FadD_like"/>
    <property type="match status" value="1"/>
</dbReference>
<evidence type="ECO:0000313" key="5">
    <source>
        <dbReference type="EMBL" id="NEA19338.1"/>
    </source>
</evidence>
<dbReference type="Gene3D" id="3.40.50.12780">
    <property type="entry name" value="N-terminal domain of ligase-like"/>
    <property type="match status" value="1"/>
</dbReference>
<dbReference type="InterPro" id="IPR020845">
    <property type="entry name" value="AMP-binding_CS"/>
</dbReference>
<dbReference type="SUPFAM" id="SSF56801">
    <property type="entry name" value="Acetyl-CoA synthetase-like"/>
    <property type="match status" value="1"/>
</dbReference>
<evidence type="ECO:0000259" key="3">
    <source>
        <dbReference type="Pfam" id="PF00501"/>
    </source>
</evidence>
<evidence type="ECO:0000259" key="4">
    <source>
        <dbReference type="Pfam" id="PF13193"/>
    </source>
</evidence>
<dbReference type="Gene3D" id="3.30.300.30">
    <property type="match status" value="1"/>
</dbReference>
<evidence type="ECO:0000256" key="1">
    <source>
        <dbReference type="ARBA" id="ARBA00006432"/>
    </source>
</evidence>
<dbReference type="InterPro" id="IPR045851">
    <property type="entry name" value="AMP-bd_C_sf"/>
</dbReference>
<dbReference type="PROSITE" id="PS00455">
    <property type="entry name" value="AMP_BINDING"/>
    <property type="match status" value="1"/>
</dbReference>
<dbReference type="PANTHER" id="PTHR43201:SF5">
    <property type="entry name" value="MEDIUM-CHAIN ACYL-COA LIGASE ACSF2, MITOCHONDRIAL"/>
    <property type="match status" value="1"/>
</dbReference>